<accession>A0A955I7I4</accession>
<reference evidence="7" key="2">
    <citation type="journal article" date="2021" name="Microbiome">
        <title>Successional dynamics and alternative stable states in a saline activated sludge microbial community over 9 years.</title>
        <authorList>
            <person name="Wang Y."/>
            <person name="Ye J."/>
            <person name="Ju F."/>
            <person name="Liu L."/>
            <person name="Boyd J.A."/>
            <person name="Deng Y."/>
            <person name="Parks D.H."/>
            <person name="Jiang X."/>
            <person name="Yin X."/>
            <person name="Woodcroft B.J."/>
            <person name="Tyson G.W."/>
            <person name="Hugenholtz P."/>
            <person name="Polz M.F."/>
            <person name="Zhang T."/>
        </authorList>
    </citation>
    <scope>NUCLEOTIDE SEQUENCE</scope>
    <source>
        <strain evidence="7">HKST-UBA15</strain>
    </source>
</reference>
<organism evidence="7 8">
    <name type="scientific">Candidatus Dojkabacteria bacterium</name>
    <dbReference type="NCBI Taxonomy" id="2099670"/>
    <lineage>
        <taxon>Bacteria</taxon>
        <taxon>Candidatus Dojkabacteria</taxon>
    </lineage>
</organism>
<gene>
    <name evidence="7" type="ORF">KC675_02075</name>
</gene>
<dbReference type="GO" id="GO:0004659">
    <property type="term" value="F:prenyltransferase activity"/>
    <property type="evidence" value="ECO:0007669"/>
    <property type="project" value="InterPro"/>
</dbReference>
<proteinExistence type="inferred from homology"/>
<evidence type="ECO:0000256" key="2">
    <source>
        <dbReference type="ARBA" id="ARBA00006706"/>
    </source>
</evidence>
<dbReference type="GO" id="GO:0008299">
    <property type="term" value="P:isoprenoid biosynthetic process"/>
    <property type="evidence" value="ECO:0007669"/>
    <property type="project" value="InterPro"/>
</dbReference>
<dbReference type="PROSITE" id="PS00723">
    <property type="entry name" value="POLYPRENYL_SYNTHASE_1"/>
    <property type="match status" value="1"/>
</dbReference>
<sequence length="364" mass="40944">MNSKAQQAKQSLGIFKEKVDIVLGEILDREIKEAENYTQLAVDYMTELKNISLVSGKRLRPSFVYYTYKLSGGRNEEEIIKIAAAIELVHVFLLVEDDFMDIAAKRRGYPTINETYRVWHAKNLYKKDSTHFGNTIAVNVGLICDHIALNVINNSNFDLELIKKAVNQLNNQIIITGHGQIHDMLNEVRSELTEDDIINVLYWKTGIYTYNNPIQVGAILAGATDEKLDMLAKYAIPGGVAFQIQDDILGTFGDEESTGKSADGDIVEGKQTLLTYHAYNKASKNQKIILDEVIGNPKASKDEVDKVREIMIETGSLEISKKKALDLVLEAKESLLKYKDEAGWTEEGVNYLEGIADYMIERKL</sequence>
<protein>
    <submittedName>
        <fullName evidence="7">Polyprenyl synthetase family protein</fullName>
    </submittedName>
</protein>
<comment type="cofactor">
    <cofactor evidence="1">
        <name>Mg(2+)</name>
        <dbReference type="ChEBI" id="CHEBI:18420"/>
    </cofactor>
</comment>
<dbReference type="GO" id="GO:0046872">
    <property type="term" value="F:metal ion binding"/>
    <property type="evidence" value="ECO:0007669"/>
    <property type="project" value="UniProtKB-KW"/>
</dbReference>
<dbReference type="InterPro" id="IPR008949">
    <property type="entry name" value="Isoprenoid_synthase_dom_sf"/>
</dbReference>
<dbReference type="PANTHER" id="PTHR12001:SF85">
    <property type="entry name" value="SHORT CHAIN ISOPRENYL DIPHOSPHATE SYNTHASE"/>
    <property type="match status" value="1"/>
</dbReference>
<dbReference type="EMBL" id="JAGQLL010000019">
    <property type="protein sequence ID" value="MCA9379946.1"/>
    <property type="molecule type" value="Genomic_DNA"/>
</dbReference>
<reference evidence="7" key="1">
    <citation type="submission" date="2020-04" db="EMBL/GenBank/DDBJ databases">
        <authorList>
            <person name="Zhang T."/>
        </authorList>
    </citation>
    <scope>NUCLEOTIDE SEQUENCE</scope>
    <source>
        <strain evidence="7">HKST-UBA15</strain>
    </source>
</reference>
<dbReference type="Pfam" id="PF00348">
    <property type="entry name" value="polyprenyl_synt"/>
    <property type="match status" value="1"/>
</dbReference>
<evidence type="ECO:0000313" key="7">
    <source>
        <dbReference type="EMBL" id="MCA9379946.1"/>
    </source>
</evidence>
<dbReference type="SUPFAM" id="SSF48576">
    <property type="entry name" value="Terpenoid synthases"/>
    <property type="match status" value="1"/>
</dbReference>
<evidence type="ECO:0000256" key="1">
    <source>
        <dbReference type="ARBA" id="ARBA00001946"/>
    </source>
</evidence>
<keyword evidence="3 6" id="KW-0808">Transferase</keyword>
<dbReference type="SFLD" id="SFLDS00005">
    <property type="entry name" value="Isoprenoid_Synthase_Type_I"/>
    <property type="match status" value="1"/>
</dbReference>
<name>A0A955I7I4_9BACT</name>
<comment type="similarity">
    <text evidence="2 6">Belongs to the FPP/GGPP synthase family.</text>
</comment>
<dbReference type="InterPro" id="IPR000092">
    <property type="entry name" value="Polyprenyl_synt"/>
</dbReference>
<dbReference type="Gene3D" id="1.10.600.10">
    <property type="entry name" value="Farnesyl Diphosphate Synthase"/>
    <property type="match status" value="1"/>
</dbReference>
<evidence type="ECO:0000256" key="3">
    <source>
        <dbReference type="ARBA" id="ARBA00022679"/>
    </source>
</evidence>
<dbReference type="CDD" id="cd00685">
    <property type="entry name" value="Trans_IPPS_HT"/>
    <property type="match status" value="1"/>
</dbReference>
<evidence type="ECO:0000256" key="4">
    <source>
        <dbReference type="ARBA" id="ARBA00022723"/>
    </source>
</evidence>
<evidence type="ECO:0000256" key="5">
    <source>
        <dbReference type="ARBA" id="ARBA00022842"/>
    </source>
</evidence>
<dbReference type="PANTHER" id="PTHR12001">
    <property type="entry name" value="GERANYLGERANYL PYROPHOSPHATE SYNTHASE"/>
    <property type="match status" value="1"/>
</dbReference>
<dbReference type="InterPro" id="IPR033749">
    <property type="entry name" value="Polyprenyl_synt_CS"/>
</dbReference>
<keyword evidence="5" id="KW-0460">Magnesium</keyword>
<comment type="caution">
    <text evidence="7">The sequence shown here is derived from an EMBL/GenBank/DDBJ whole genome shotgun (WGS) entry which is preliminary data.</text>
</comment>
<keyword evidence="4" id="KW-0479">Metal-binding</keyword>
<evidence type="ECO:0000313" key="8">
    <source>
        <dbReference type="Proteomes" id="UP000745577"/>
    </source>
</evidence>
<dbReference type="Proteomes" id="UP000745577">
    <property type="component" value="Unassembled WGS sequence"/>
</dbReference>
<dbReference type="AlphaFoldDB" id="A0A955I7I4"/>
<evidence type="ECO:0000256" key="6">
    <source>
        <dbReference type="RuleBase" id="RU004466"/>
    </source>
</evidence>